<dbReference type="CDD" id="cd02440">
    <property type="entry name" value="AdoMet_MTases"/>
    <property type="match status" value="1"/>
</dbReference>
<dbReference type="Proteomes" id="UP000625551">
    <property type="component" value="Unassembled WGS sequence"/>
</dbReference>
<sequence length="214" mass="24523">MNDTNFDPIAPLYDSLARLVFGNELRRAQLAHLDAIPAQARVLLIGGGSGWLLEQLLQLRPGIAVTYLENAPKMLQMAKQRIGRNPALSKSAVTFRLGNEDSLTADEKFDVILTPFLLDLFPEQRLQHLMDRLYTCLTPNGLWLFSDFWPVQTPALIWQRLLLKSMYTFFGLLSEVKATRLPDFRKHFERLQLQELQSAPFYKGMVQAKVYQKA</sequence>
<gene>
    <name evidence="2" type="ORF">H9Q13_07060</name>
</gene>
<dbReference type="RefSeq" id="WP_191183056.1">
    <property type="nucleotide sequence ID" value="NZ_JACXAJ010000002.1"/>
</dbReference>
<feature type="domain" description="Methyltransferase type 12" evidence="1">
    <location>
        <begin position="45"/>
        <end position="142"/>
    </location>
</feature>
<accession>A0ABR7XF43</accession>
<keyword evidence="3" id="KW-1185">Reference proteome</keyword>
<dbReference type="InterPro" id="IPR029063">
    <property type="entry name" value="SAM-dependent_MTases_sf"/>
</dbReference>
<dbReference type="EMBL" id="JACXAJ010000002">
    <property type="protein sequence ID" value="MBD1396919.1"/>
    <property type="molecule type" value="Genomic_DNA"/>
</dbReference>
<evidence type="ECO:0000259" key="1">
    <source>
        <dbReference type="Pfam" id="PF08242"/>
    </source>
</evidence>
<organism evidence="2 3">
    <name type="scientific">Pontibacter aquaedesilientis</name>
    <dbReference type="NCBI Taxonomy" id="2766980"/>
    <lineage>
        <taxon>Bacteria</taxon>
        <taxon>Pseudomonadati</taxon>
        <taxon>Bacteroidota</taxon>
        <taxon>Cytophagia</taxon>
        <taxon>Cytophagales</taxon>
        <taxon>Hymenobacteraceae</taxon>
        <taxon>Pontibacter</taxon>
    </lineage>
</organism>
<dbReference type="GO" id="GO:0032259">
    <property type="term" value="P:methylation"/>
    <property type="evidence" value="ECO:0007669"/>
    <property type="project" value="UniProtKB-KW"/>
</dbReference>
<dbReference type="Gene3D" id="3.40.50.150">
    <property type="entry name" value="Vaccinia Virus protein VP39"/>
    <property type="match status" value="1"/>
</dbReference>
<protein>
    <submittedName>
        <fullName evidence="2">Class I SAM-dependent methyltransferase</fullName>
    </submittedName>
</protein>
<keyword evidence="2" id="KW-0808">Transferase</keyword>
<dbReference type="InterPro" id="IPR013217">
    <property type="entry name" value="Methyltransf_12"/>
</dbReference>
<dbReference type="SUPFAM" id="SSF53335">
    <property type="entry name" value="S-adenosyl-L-methionine-dependent methyltransferases"/>
    <property type="match status" value="1"/>
</dbReference>
<proteinExistence type="predicted"/>
<comment type="caution">
    <text evidence="2">The sequence shown here is derived from an EMBL/GenBank/DDBJ whole genome shotgun (WGS) entry which is preliminary data.</text>
</comment>
<dbReference type="Pfam" id="PF08242">
    <property type="entry name" value="Methyltransf_12"/>
    <property type="match status" value="1"/>
</dbReference>
<evidence type="ECO:0000313" key="2">
    <source>
        <dbReference type="EMBL" id="MBD1396919.1"/>
    </source>
</evidence>
<evidence type="ECO:0000313" key="3">
    <source>
        <dbReference type="Proteomes" id="UP000625551"/>
    </source>
</evidence>
<keyword evidence="2" id="KW-0489">Methyltransferase</keyword>
<dbReference type="GO" id="GO:0008168">
    <property type="term" value="F:methyltransferase activity"/>
    <property type="evidence" value="ECO:0007669"/>
    <property type="project" value="UniProtKB-KW"/>
</dbReference>
<name>A0ABR7XF43_9BACT</name>
<reference evidence="2 3" key="1">
    <citation type="submission" date="2020-09" db="EMBL/GenBank/DDBJ databases">
        <title>Genome sequencing and assembly of Pontibacter sp.</title>
        <authorList>
            <person name="Chhetri G."/>
        </authorList>
    </citation>
    <scope>NUCLEOTIDE SEQUENCE [LARGE SCALE GENOMIC DNA]</scope>
    <source>
        <strain evidence="2 3">JH31</strain>
    </source>
</reference>